<comment type="caution">
    <text evidence="2">The sequence shown here is derived from an EMBL/GenBank/DDBJ whole genome shotgun (WGS) entry which is preliminary data.</text>
</comment>
<dbReference type="Proteomes" id="UP000030403">
    <property type="component" value="Unassembled WGS sequence"/>
</dbReference>
<dbReference type="OrthoDB" id="2476294at2"/>
<organism evidence="2 3">
    <name type="scientific">Pontibacillus marinus BH030004 = DSM 16465</name>
    <dbReference type="NCBI Taxonomy" id="1385511"/>
    <lineage>
        <taxon>Bacteria</taxon>
        <taxon>Bacillati</taxon>
        <taxon>Bacillota</taxon>
        <taxon>Bacilli</taxon>
        <taxon>Bacillales</taxon>
        <taxon>Bacillaceae</taxon>
        <taxon>Pontibacillus</taxon>
    </lineage>
</organism>
<gene>
    <name evidence="2" type="ORF">N783_08255</name>
</gene>
<feature type="compositionally biased region" description="Polar residues" evidence="1">
    <location>
        <begin position="23"/>
        <end position="37"/>
    </location>
</feature>
<dbReference type="STRING" id="1385511.GCA_000425225_01067"/>
<evidence type="ECO:0000256" key="1">
    <source>
        <dbReference type="SAM" id="MobiDB-lite"/>
    </source>
</evidence>
<dbReference type="RefSeq" id="WP_027448314.1">
    <property type="nucleotide sequence ID" value="NZ_AVPF01000019.1"/>
</dbReference>
<dbReference type="EMBL" id="AVPF01000019">
    <property type="protein sequence ID" value="KGX88611.1"/>
    <property type="molecule type" value="Genomic_DNA"/>
</dbReference>
<dbReference type="eggNOG" id="ENOG5033GXN">
    <property type="taxonomic scope" value="Bacteria"/>
</dbReference>
<protein>
    <submittedName>
        <fullName evidence="2">Uncharacterized protein</fullName>
    </submittedName>
</protein>
<keyword evidence="3" id="KW-1185">Reference proteome</keyword>
<proteinExistence type="predicted"/>
<sequence length="100" mass="11517">MSWRAIEMQIALPRSQDVGKLQEQMQQRGPQVQQTLSEETKLQDDLKRTQVNRMESENNVRARNDEGEQSLHSSSKTLANHPKELNIVHPYLGNEIDYSG</sequence>
<reference evidence="2 3" key="1">
    <citation type="submission" date="2013-08" db="EMBL/GenBank/DDBJ databases">
        <authorList>
            <person name="Huang J."/>
            <person name="Wang G."/>
        </authorList>
    </citation>
    <scope>NUCLEOTIDE SEQUENCE [LARGE SCALE GENOMIC DNA]</scope>
    <source>
        <strain evidence="2 3">BH030004</strain>
    </source>
</reference>
<accession>A0A0A5G662</accession>
<dbReference type="AlphaFoldDB" id="A0A0A5G662"/>
<name>A0A0A5G662_9BACI</name>
<evidence type="ECO:0000313" key="2">
    <source>
        <dbReference type="EMBL" id="KGX88611.1"/>
    </source>
</evidence>
<feature type="compositionally biased region" description="Basic and acidic residues" evidence="1">
    <location>
        <begin position="38"/>
        <end position="66"/>
    </location>
</feature>
<evidence type="ECO:0000313" key="3">
    <source>
        <dbReference type="Proteomes" id="UP000030403"/>
    </source>
</evidence>
<feature type="region of interest" description="Disordered" evidence="1">
    <location>
        <begin position="14"/>
        <end position="83"/>
    </location>
</feature>